<dbReference type="GO" id="GO:0004332">
    <property type="term" value="F:fructose-bisphosphate aldolase activity"/>
    <property type="evidence" value="ECO:0007669"/>
    <property type="project" value="InterPro"/>
</dbReference>
<feature type="active site" description="Schiff-base intermediate with dihydroxyacetone-P" evidence="1">
    <location>
        <position position="179"/>
    </location>
</feature>
<feature type="compositionally biased region" description="Polar residues" evidence="2">
    <location>
        <begin position="271"/>
        <end position="292"/>
    </location>
</feature>
<name>A0A1L9AUU5_9BACT</name>
<dbReference type="InterPro" id="IPR041720">
    <property type="entry name" value="FbaB-like"/>
</dbReference>
<evidence type="ECO:0000313" key="4">
    <source>
        <dbReference type="Proteomes" id="UP000182229"/>
    </source>
</evidence>
<dbReference type="OrthoDB" id="5915071at2"/>
<dbReference type="EMBL" id="MPIN01000028">
    <property type="protein sequence ID" value="OJH33762.1"/>
    <property type="molecule type" value="Genomic_DNA"/>
</dbReference>
<dbReference type="Gene3D" id="3.20.20.70">
    <property type="entry name" value="Aldolase class I"/>
    <property type="match status" value="1"/>
</dbReference>
<keyword evidence="4" id="KW-1185">Reference proteome</keyword>
<evidence type="ECO:0000256" key="2">
    <source>
        <dbReference type="SAM" id="MobiDB-lite"/>
    </source>
</evidence>
<protein>
    <submittedName>
        <fullName evidence="3">Aldolase</fullName>
    </submittedName>
</protein>
<feature type="active site" description="Proton donor" evidence="1">
    <location>
        <position position="148"/>
    </location>
</feature>
<feature type="region of interest" description="Disordered" evidence="2">
    <location>
        <begin position="259"/>
        <end position="292"/>
    </location>
</feature>
<dbReference type="STRING" id="83449.BON30_46950"/>
<dbReference type="InterPro" id="IPR002915">
    <property type="entry name" value="DeoC/FbaB/LacD_aldolase"/>
</dbReference>
<dbReference type="PANTHER" id="PTHR47916:SF1">
    <property type="entry name" value="3-HYDROXY-5-PHOSPHONOOXYPENTANE-2,4-DIONE THIOLASE"/>
    <property type="match status" value="1"/>
</dbReference>
<gene>
    <name evidence="3" type="ORF">BON30_46950</name>
</gene>
<dbReference type="Proteomes" id="UP000182229">
    <property type="component" value="Unassembled WGS sequence"/>
</dbReference>
<reference evidence="3 4" key="2">
    <citation type="submission" date="2016-12" db="EMBL/GenBank/DDBJ databases">
        <title>Draft Genome Sequence of Cystobacter ferrugineus Strain Cbfe23.</title>
        <authorList>
            <person name="Akbar S."/>
            <person name="Dowd S.E."/>
            <person name="Stevens D.C."/>
        </authorList>
    </citation>
    <scope>NUCLEOTIDE SEQUENCE [LARGE SCALE GENOMIC DNA]</scope>
    <source>
        <strain evidence="3 4">Cbfe23</strain>
    </source>
</reference>
<dbReference type="AlphaFoldDB" id="A0A1L9AUU5"/>
<dbReference type="SUPFAM" id="SSF51569">
    <property type="entry name" value="Aldolase"/>
    <property type="match status" value="1"/>
</dbReference>
<dbReference type="Pfam" id="PF01791">
    <property type="entry name" value="DeoC"/>
    <property type="match status" value="1"/>
</dbReference>
<dbReference type="InterPro" id="IPR013785">
    <property type="entry name" value="Aldolase_TIM"/>
</dbReference>
<dbReference type="RefSeq" id="WP_071905185.1">
    <property type="nucleotide sequence ID" value="NZ_MPIN01000028.1"/>
</dbReference>
<sequence length="292" mass="31926">MDGVAKKIRWSRFLHEQSNLGVIVPIDHGLTMGPIQGLERMEQLGRWIRHPVITGVLAHKGLVERLGSQGLLRGQGVMVHLNGMTSLSASPNRKEMLTSVERAIRLGADAVSVQLNFDGTNDASNLMMLGRVVDEAHDYGLPVLAMVYDKVESTREEPRLLRMRHLMRACVELGSDALKIAAPARLALLPVLLDGIQEHTSVFFAGGSKCSDEEFLSLAREAVGRGATGLCVGRNVFQRESPATLLDQLWELMREDSGEESEASVPFTRRASGTSSQGAAHFLTQSFDEAVK</sequence>
<dbReference type="SMART" id="SM01133">
    <property type="entry name" value="DeoC"/>
    <property type="match status" value="1"/>
</dbReference>
<organism evidence="3 4">
    <name type="scientific">Cystobacter ferrugineus</name>
    <dbReference type="NCBI Taxonomy" id="83449"/>
    <lineage>
        <taxon>Bacteria</taxon>
        <taxon>Pseudomonadati</taxon>
        <taxon>Myxococcota</taxon>
        <taxon>Myxococcia</taxon>
        <taxon>Myxococcales</taxon>
        <taxon>Cystobacterineae</taxon>
        <taxon>Archangiaceae</taxon>
        <taxon>Cystobacter</taxon>
    </lineage>
</organism>
<evidence type="ECO:0000313" key="3">
    <source>
        <dbReference type="EMBL" id="OJH33762.1"/>
    </source>
</evidence>
<reference evidence="4" key="1">
    <citation type="submission" date="2016-11" db="EMBL/GenBank/DDBJ databases">
        <authorList>
            <person name="Shukria A."/>
            <person name="Stevens D.C."/>
        </authorList>
    </citation>
    <scope>NUCLEOTIDE SEQUENCE [LARGE SCALE GENOMIC DNA]</scope>
    <source>
        <strain evidence="4">Cbfe23</strain>
    </source>
</reference>
<dbReference type="InterPro" id="IPR050456">
    <property type="entry name" value="DeoC/FbaB_aldolase"/>
</dbReference>
<comment type="caution">
    <text evidence="3">The sequence shown here is derived from an EMBL/GenBank/DDBJ whole genome shotgun (WGS) entry which is preliminary data.</text>
</comment>
<evidence type="ECO:0000256" key="1">
    <source>
        <dbReference type="PIRSR" id="PIRSR038992-1"/>
    </source>
</evidence>
<accession>A0A1L9AUU5</accession>
<dbReference type="PANTHER" id="PTHR47916">
    <property type="entry name" value="FRUCTOSE-BISPHOSPHATE ALDOLASE CLASS 1"/>
    <property type="match status" value="1"/>
</dbReference>
<proteinExistence type="predicted"/>
<dbReference type="PIRSF" id="PIRSF038992">
    <property type="entry name" value="Aldolase_Ia"/>
    <property type="match status" value="1"/>
</dbReference>